<evidence type="ECO:0000313" key="3">
    <source>
        <dbReference type="Proteomes" id="UP000244902"/>
    </source>
</evidence>
<dbReference type="SMART" id="SM00869">
    <property type="entry name" value="Autotransporter"/>
    <property type="match status" value="1"/>
</dbReference>
<accession>A0A2U8H4G2</accession>
<dbReference type="PROSITE" id="PS51208">
    <property type="entry name" value="AUTOTRANSPORTER"/>
    <property type="match status" value="1"/>
</dbReference>
<proteinExistence type="predicted"/>
<dbReference type="InterPro" id="IPR005546">
    <property type="entry name" value="Autotransporte_beta"/>
</dbReference>
<dbReference type="EMBL" id="CP022188">
    <property type="protein sequence ID" value="AWI80410.1"/>
    <property type="molecule type" value="Genomic_DNA"/>
</dbReference>
<reference evidence="2 3" key="1">
    <citation type="submission" date="2017-06" db="EMBL/GenBank/DDBJ databases">
        <title>Azoarcus sp. TSNA42 complete genome sequence.</title>
        <authorList>
            <person name="Woo J.-H."/>
            <person name="Kim H.-S."/>
        </authorList>
    </citation>
    <scope>NUCLEOTIDE SEQUENCE [LARGE SCALE GENOMIC DNA]</scope>
    <source>
        <strain evidence="2 3">TSNA42</strain>
    </source>
</reference>
<organism evidence="2 3">
    <name type="scientific">Parazoarcus communis</name>
    <dbReference type="NCBI Taxonomy" id="41977"/>
    <lineage>
        <taxon>Bacteria</taxon>
        <taxon>Pseudomonadati</taxon>
        <taxon>Pseudomonadota</taxon>
        <taxon>Betaproteobacteria</taxon>
        <taxon>Rhodocyclales</taxon>
        <taxon>Zoogloeaceae</taxon>
        <taxon>Parazoarcus</taxon>
    </lineage>
</organism>
<dbReference type="AlphaFoldDB" id="A0A2U8H4G2"/>
<feature type="domain" description="Autotransporter" evidence="1">
    <location>
        <begin position="930"/>
        <end position="1210"/>
    </location>
</feature>
<dbReference type="SUPFAM" id="SSF103515">
    <property type="entry name" value="Autotransporter"/>
    <property type="match status" value="1"/>
</dbReference>
<name>A0A2U8H4G2_9RHOO</name>
<gene>
    <name evidence="2" type="ORF">CEW87_14205</name>
</gene>
<dbReference type="InterPro" id="IPR036709">
    <property type="entry name" value="Autotransporte_beta_dom_sf"/>
</dbReference>
<dbReference type="Pfam" id="PF03797">
    <property type="entry name" value="Autotransporter"/>
    <property type="match status" value="1"/>
</dbReference>
<protein>
    <recommendedName>
        <fullName evidence="1">Autotransporter domain-containing protein</fullName>
    </recommendedName>
</protein>
<evidence type="ECO:0000313" key="2">
    <source>
        <dbReference type="EMBL" id="AWI80410.1"/>
    </source>
</evidence>
<evidence type="ECO:0000259" key="1">
    <source>
        <dbReference type="PROSITE" id="PS51208"/>
    </source>
</evidence>
<dbReference type="Gene3D" id="2.40.128.130">
    <property type="entry name" value="Autotransporter beta-domain"/>
    <property type="match status" value="1"/>
</dbReference>
<sequence length="1210" mass="119647">MSSHGIRAQSTSDGGGDGGFAFSGAGAFGGVPKSFSLSVGGDGGKGGAAGAVEVASQGVLATWGSGSHGIYANSVGGGGGAGGTSISTAVGLGAGSSDKSWSITSAFSVGGNGGEGGAGGNVSVGTVTLPLSGQIETHGNGSHGVVAQSIGGGGGQGGSSLVLKFDNDLALGDENSSLTLTGAFGGIGGKGNIGGAVDVINDSAIRTFGDISHGIFAQSIGGGGGSGGSAEAISLSGSGLLPLKDTEVTSWGIELSAGGNGGDGNKGGKVSVVNRGSISTEGELSRGILAQSVGGGGGSLVDGILGKVGDWVDAAGDVLSALEIAKTLHEAYKEGELSGLVPHSLSVTVGASGGVSADGEKVSVDNQGDISTKGLEGHAIFVQSIGGGGGEAQAYAKGKGQGEDADVGIGLLGEIAIGGAGGAAGNGGEVDIVHGGRIVTSGAGAYGIYAQSIGGGGGQAGSIGGGFSDLDSIGFGAAFGRDGGSGGDGGLVTVLSSGDFTTYGTSAIGIFAQSVGGGGGVRGGVDGMFAGSVGGYGAAGVVEVSHSGNVITHGENAHGIFAQSAAGLAGDLTKLVEVIPGLPPVTFVIGTYAGKSADTTVTLSGNIDTQGVDSVGILAQSRGEAGAGNVAIKIDSGGVRGGSGEGAGVKFLDGKDNTLLNRGMISALSGNAIVGGDQNEAVDNYGTVSGSVMLGGGVNRFTNHHGAVFESGEVVDLGAGTGLNSSGTLSPGGIGKAQATALTSSFRQAADGTMVIDIDLSGGAGDRLDISGTALLAGELKVRPMQSGRALPGSRESAFISAAGGLADAGLLFDAPASAIVSYGSPRVTANGITLPYEVDFTPGPVGAFSSNALHVAEHVSAIQRAGGSESFAPIAAALVDLPDALSLNAAYQQLIPESLATLTTETAAASVAFNDAMHSCRQQDGDHRFVREGECRWLRVDGATRSRDDTRRSPGYRLDIFSIAGGVQQELAADTHVGYGLSFQQSDLDASLTNIGGKQVEGGLILKRRYDATMVSGSVSAGYGWYDTRRDVSLPTPGVSASSKQDIYFASIHGRISHDFEQEPNRYVRPLVDLGVTQVHRKGFKEKGAGGANLTVDGDDETLVTLQPAIEFGSEVRRDTGTLIRPYARIGVTRYLTDNKRRVTARLQGAPASVAPFTIETEGDRTFVDLSMGMDVIKREGASLRLGYTGQFSDNSSSHAVLLKLHVPF</sequence>
<dbReference type="Proteomes" id="UP000244902">
    <property type="component" value="Chromosome"/>
</dbReference>